<dbReference type="InterPro" id="IPR013955">
    <property type="entry name" value="Rep_factor-A_C"/>
</dbReference>
<reference evidence="6 7" key="1">
    <citation type="journal article" date="2014" name="Nat. Genet.">
        <title>Genome sequence of the hot pepper provides insights into the evolution of pungency in Capsicum species.</title>
        <authorList>
            <person name="Kim S."/>
            <person name="Park M."/>
            <person name="Yeom S.I."/>
            <person name="Kim Y.M."/>
            <person name="Lee J.M."/>
            <person name="Lee H.A."/>
            <person name="Seo E."/>
            <person name="Choi J."/>
            <person name="Cheong K."/>
            <person name="Kim K.T."/>
            <person name="Jung K."/>
            <person name="Lee G.W."/>
            <person name="Oh S.K."/>
            <person name="Bae C."/>
            <person name="Kim S.B."/>
            <person name="Lee H.Y."/>
            <person name="Kim S.Y."/>
            <person name="Kim M.S."/>
            <person name="Kang B.C."/>
            <person name="Jo Y.D."/>
            <person name="Yang H.B."/>
            <person name="Jeong H.J."/>
            <person name="Kang W.H."/>
            <person name="Kwon J.K."/>
            <person name="Shin C."/>
            <person name="Lim J.Y."/>
            <person name="Park J.H."/>
            <person name="Huh J.H."/>
            <person name="Kim J.S."/>
            <person name="Kim B.D."/>
            <person name="Cohen O."/>
            <person name="Paran I."/>
            <person name="Suh M.C."/>
            <person name="Lee S.B."/>
            <person name="Kim Y.K."/>
            <person name="Shin Y."/>
            <person name="Noh S.J."/>
            <person name="Park J."/>
            <person name="Seo Y.S."/>
            <person name="Kwon S.Y."/>
            <person name="Kim H.A."/>
            <person name="Park J.M."/>
            <person name="Kim H.J."/>
            <person name="Choi S.B."/>
            <person name="Bosland P.W."/>
            <person name="Reeves G."/>
            <person name="Jo S.H."/>
            <person name="Lee B.W."/>
            <person name="Cho H.T."/>
            <person name="Choi H.S."/>
            <person name="Lee M.S."/>
            <person name="Yu Y."/>
            <person name="Do Choi Y."/>
            <person name="Park B.S."/>
            <person name="van Deynze A."/>
            <person name="Ashrafi H."/>
            <person name="Hill T."/>
            <person name="Kim W.T."/>
            <person name="Pai H.S."/>
            <person name="Ahn H.K."/>
            <person name="Yeam I."/>
            <person name="Giovannoni J.J."/>
            <person name="Rose J.K."/>
            <person name="Sorensen I."/>
            <person name="Lee S.J."/>
            <person name="Kim R.W."/>
            <person name="Choi I.Y."/>
            <person name="Choi B.S."/>
            <person name="Lim J.S."/>
            <person name="Lee Y.H."/>
            <person name="Choi D."/>
        </authorList>
    </citation>
    <scope>NUCLEOTIDE SEQUENCE [LARGE SCALE GENOMIC DNA]</scope>
    <source>
        <strain evidence="7">cv. CM334</strain>
    </source>
</reference>
<dbReference type="Gene3D" id="2.40.50.140">
    <property type="entry name" value="Nucleic acid-binding proteins"/>
    <property type="match status" value="2"/>
</dbReference>
<dbReference type="Pfam" id="PF00575">
    <property type="entry name" value="S1"/>
    <property type="match status" value="1"/>
</dbReference>
<evidence type="ECO:0000256" key="2">
    <source>
        <dbReference type="ARBA" id="ARBA00022540"/>
    </source>
</evidence>
<dbReference type="Pfam" id="PF02721">
    <property type="entry name" value="DUF223"/>
    <property type="match status" value="1"/>
</dbReference>
<gene>
    <name evidence="6" type="ORF">T459_07711</name>
</gene>
<dbReference type="Gramene" id="PHT85605">
    <property type="protein sequence ID" value="PHT85605"/>
    <property type="gene ID" value="T459_07711"/>
</dbReference>
<dbReference type="GO" id="GO:0003743">
    <property type="term" value="F:translation initiation factor activity"/>
    <property type="evidence" value="ECO:0000318"/>
    <property type="project" value="GO_Central"/>
</dbReference>
<dbReference type="FunFam" id="2.40.50.140:FF:000015">
    <property type="entry name" value="Eukaryotic translation initiation factor 2 subunit alpha"/>
    <property type="match status" value="1"/>
</dbReference>
<dbReference type="CDD" id="cd04452">
    <property type="entry name" value="S1_IF2_alpha"/>
    <property type="match status" value="1"/>
</dbReference>
<evidence type="ECO:0000256" key="1">
    <source>
        <dbReference type="ARBA" id="ARBA00007223"/>
    </source>
</evidence>
<protein>
    <submittedName>
        <fullName evidence="6">Eukaryotic translation initiation factor 2 subunit alpha</fullName>
    </submittedName>
</protein>
<dbReference type="PANTHER" id="PTHR10602:SF0">
    <property type="entry name" value="EUKARYOTIC TRANSLATION INITIATION FACTOR 2 SUBUNIT 1"/>
    <property type="match status" value="1"/>
</dbReference>
<dbReference type="AlphaFoldDB" id="A0A2G2ZUF4"/>
<dbReference type="SUPFAM" id="SSF50249">
    <property type="entry name" value="Nucleic acid-binding proteins"/>
    <property type="match status" value="3"/>
</dbReference>
<keyword evidence="7" id="KW-1185">Reference proteome</keyword>
<sequence>MIQVKSMADTGAYISLLEYNNIEGMILFSELSRRRIRSISSLIKVGRIEPVMVLRVYKEKGYIDLSKRRASEEDISACEERYNKSMLVHSIMRRVAETMGIDLESGAGLTRRDRVRNETVREKVGVASLEDKMREERAPLLLSSGRACKWYDIEGREYLNLTSGIAVNALGHGDPDWINVVTQQANVLTHVSNIYYSLTQDKFKPDVPYSLDMVLQDSKGDRMHASIGKYDIKFFKNKMEELELYRINNFVVTSNFKKFKITTHKHRLIFIKMTSVEKITDPSFPMDILNLCPFDQLTIHHIVDDTKLFDVVGQNVTYEAVQTFKQGDSNSVFINIVLEDDKLNATCASNYERLSQTSSQQCYSIMDELTKGIVPFKYINDLIVCLEEASYWIAAKIVCFDLDHGWSYMACNKCIIKVEQDENSFFVQNAIQRQKYRLQVRVMDETGLITLLLWNREAVQLMGKTAKELKEDLIDDDECSYPRFSVEGAQNKGGDELFETPIKNNLSGCGSSVTEISVDLIEKQYTKRSKGVGKLSMQEYDDECNDKQSTNKIRKVIKKEKKHE</sequence>
<dbReference type="EMBL" id="AYRZ02000003">
    <property type="protein sequence ID" value="PHT85605.1"/>
    <property type="molecule type" value="Genomic_DNA"/>
</dbReference>
<comment type="caution">
    <text evidence="6">The sequence shown here is derived from an EMBL/GenBank/DDBJ whole genome shotgun (WGS) entry which is preliminary data.</text>
</comment>
<dbReference type="Proteomes" id="UP000222542">
    <property type="component" value="Unassembled WGS sequence"/>
</dbReference>
<dbReference type="InterPro" id="IPR015424">
    <property type="entry name" value="PyrdxlP-dep_Trfase"/>
</dbReference>
<dbReference type="SMART" id="SM00316">
    <property type="entry name" value="S1"/>
    <property type="match status" value="1"/>
</dbReference>
<dbReference type="InterPro" id="IPR044126">
    <property type="entry name" value="S1_IF2_alpha"/>
</dbReference>
<keyword evidence="2 6" id="KW-0396">Initiation factor</keyword>
<comment type="similarity">
    <text evidence="1">Belongs to the eIF-2-alpha family.</text>
</comment>
<dbReference type="GO" id="GO:0003723">
    <property type="term" value="F:RNA binding"/>
    <property type="evidence" value="ECO:0007669"/>
    <property type="project" value="InterPro"/>
</dbReference>
<keyword evidence="4" id="KW-0648">Protein biosynthesis</keyword>
<dbReference type="SUPFAM" id="SSF53383">
    <property type="entry name" value="PLP-dependent transferases"/>
    <property type="match status" value="1"/>
</dbReference>
<feature type="domain" description="S1 motif" evidence="5">
    <location>
        <begin position="1"/>
        <end position="68"/>
    </location>
</feature>
<dbReference type="InterPro" id="IPR015422">
    <property type="entry name" value="PyrdxlP-dep_Trfase_small"/>
</dbReference>
<dbReference type="Gene3D" id="3.40.640.10">
    <property type="entry name" value="Type I PLP-dependent aspartate aminotransferase-like (Major domain)"/>
    <property type="match status" value="1"/>
</dbReference>
<dbReference type="InterPro" id="IPR024054">
    <property type="entry name" value="TIF2_asu_middle_sf"/>
</dbReference>
<dbReference type="InterPro" id="IPR012340">
    <property type="entry name" value="NA-bd_OB-fold"/>
</dbReference>
<evidence type="ECO:0000313" key="6">
    <source>
        <dbReference type="EMBL" id="PHT85605.1"/>
    </source>
</evidence>
<dbReference type="STRING" id="4072.A0A2G2ZUF4"/>
<dbReference type="GO" id="GO:0008483">
    <property type="term" value="F:transaminase activity"/>
    <property type="evidence" value="ECO:0007669"/>
    <property type="project" value="InterPro"/>
</dbReference>
<dbReference type="CDD" id="cd04480">
    <property type="entry name" value="RPA1_DBD_A_like"/>
    <property type="match status" value="1"/>
</dbReference>
<evidence type="ECO:0000259" key="5">
    <source>
        <dbReference type="PROSITE" id="PS50126"/>
    </source>
</evidence>
<keyword evidence="3" id="KW-0663">Pyridoxal phosphate</keyword>
<evidence type="ECO:0000313" key="7">
    <source>
        <dbReference type="Proteomes" id="UP000222542"/>
    </source>
</evidence>
<reference evidence="6 7" key="2">
    <citation type="journal article" date="2017" name="Genome Biol.">
        <title>New reference genome sequences of hot pepper reveal the massive evolution of plant disease-resistance genes by retroduplication.</title>
        <authorList>
            <person name="Kim S."/>
            <person name="Park J."/>
            <person name="Yeom S.I."/>
            <person name="Kim Y.M."/>
            <person name="Seo E."/>
            <person name="Kim K.T."/>
            <person name="Kim M.S."/>
            <person name="Lee J.M."/>
            <person name="Cheong K."/>
            <person name="Shin H.S."/>
            <person name="Kim S.B."/>
            <person name="Han K."/>
            <person name="Lee J."/>
            <person name="Park M."/>
            <person name="Lee H.A."/>
            <person name="Lee H.Y."/>
            <person name="Lee Y."/>
            <person name="Oh S."/>
            <person name="Lee J.H."/>
            <person name="Choi E."/>
            <person name="Choi E."/>
            <person name="Lee S.E."/>
            <person name="Jeon J."/>
            <person name="Kim H."/>
            <person name="Choi G."/>
            <person name="Song H."/>
            <person name="Lee J."/>
            <person name="Lee S.C."/>
            <person name="Kwon J.K."/>
            <person name="Lee H.Y."/>
            <person name="Koo N."/>
            <person name="Hong Y."/>
            <person name="Kim R.W."/>
            <person name="Kang W.H."/>
            <person name="Huh J.H."/>
            <person name="Kang B.C."/>
            <person name="Yang T.J."/>
            <person name="Lee Y.H."/>
            <person name="Bennetzen J.L."/>
            <person name="Choi D."/>
        </authorList>
    </citation>
    <scope>NUCLEOTIDE SEQUENCE [LARGE SCALE GENOMIC DNA]</scope>
    <source>
        <strain evidence="7">cv. CM334</strain>
    </source>
</reference>
<dbReference type="PANTHER" id="PTHR10602">
    <property type="entry name" value="EUKARYOTIC TRANSLATION INITIATION FACTOR 2 SUBUNIT 1"/>
    <property type="match status" value="1"/>
</dbReference>
<organism evidence="6 7">
    <name type="scientific">Capsicum annuum</name>
    <name type="common">Capsicum pepper</name>
    <dbReference type="NCBI Taxonomy" id="4072"/>
    <lineage>
        <taxon>Eukaryota</taxon>
        <taxon>Viridiplantae</taxon>
        <taxon>Streptophyta</taxon>
        <taxon>Embryophyta</taxon>
        <taxon>Tracheophyta</taxon>
        <taxon>Spermatophyta</taxon>
        <taxon>Magnoliopsida</taxon>
        <taxon>eudicotyledons</taxon>
        <taxon>Gunneridae</taxon>
        <taxon>Pentapetalae</taxon>
        <taxon>asterids</taxon>
        <taxon>lamiids</taxon>
        <taxon>Solanales</taxon>
        <taxon>Solanaceae</taxon>
        <taxon>Solanoideae</taxon>
        <taxon>Capsiceae</taxon>
        <taxon>Capsicum</taxon>
    </lineage>
</organism>
<evidence type="ECO:0000256" key="3">
    <source>
        <dbReference type="ARBA" id="ARBA00022898"/>
    </source>
</evidence>
<dbReference type="GO" id="GO:0030170">
    <property type="term" value="F:pyridoxal phosphate binding"/>
    <property type="evidence" value="ECO:0007669"/>
    <property type="project" value="InterPro"/>
</dbReference>
<accession>A0A2G2ZUF4</accession>
<dbReference type="InterPro" id="IPR003029">
    <property type="entry name" value="S1_domain"/>
</dbReference>
<dbReference type="GO" id="GO:0005850">
    <property type="term" value="C:eukaryotic translation initiation factor 2 complex"/>
    <property type="evidence" value="ECO:0000318"/>
    <property type="project" value="GO_Central"/>
</dbReference>
<dbReference type="SUPFAM" id="SSF116742">
    <property type="entry name" value="eIF2alpha middle domain-like"/>
    <property type="match status" value="1"/>
</dbReference>
<name>A0A2G2ZUF4_CAPAN</name>
<dbReference type="PROSITE" id="PS50126">
    <property type="entry name" value="S1"/>
    <property type="match status" value="1"/>
</dbReference>
<dbReference type="Gene3D" id="3.90.1150.10">
    <property type="entry name" value="Aspartate Aminotransferase, domain 1"/>
    <property type="match status" value="1"/>
</dbReference>
<dbReference type="InterPro" id="IPR011488">
    <property type="entry name" value="TIF_2_asu"/>
</dbReference>
<dbReference type="Pfam" id="PF00202">
    <property type="entry name" value="Aminotran_3"/>
    <property type="match status" value="1"/>
</dbReference>
<dbReference type="Gene3D" id="1.10.150.190">
    <property type="entry name" value="Translation initiation factor 2, subunit 1, domain 2"/>
    <property type="match status" value="1"/>
</dbReference>
<evidence type="ECO:0000256" key="4">
    <source>
        <dbReference type="ARBA" id="ARBA00022917"/>
    </source>
</evidence>
<dbReference type="InterPro" id="IPR005814">
    <property type="entry name" value="Aminotrans_3"/>
</dbReference>
<dbReference type="GO" id="GO:0033290">
    <property type="term" value="C:eukaryotic 48S preinitiation complex"/>
    <property type="evidence" value="ECO:0000318"/>
    <property type="project" value="GO_Central"/>
</dbReference>
<proteinExistence type="inferred from homology"/>
<dbReference type="InterPro" id="IPR015421">
    <property type="entry name" value="PyrdxlP-dep_Trfase_major"/>
</dbReference>
<dbReference type="Pfam" id="PF08646">
    <property type="entry name" value="Rep_fac-A_C"/>
    <property type="match status" value="1"/>
</dbReference>
<dbReference type="InterPro" id="IPR003871">
    <property type="entry name" value="RFA1B/D_OB_1st"/>
</dbReference>
<dbReference type="GO" id="GO:0043022">
    <property type="term" value="F:ribosome binding"/>
    <property type="evidence" value="ECO:0000318"/>
    <property type="project" value="GO_Central"/>
</dbReference>
<dbReference type="GO" id="GO:0006413">
    <property type="term" value="P:translational initiation"/>
    <property type="evidence" value="ECO:0000318"/>
    <property type="project" value="GO_Central"/>
</dbReference>